<evidence type="ECO:0000256" key="5">
    <source>
        <dbReference type="ARBA" id="ARBA00022806"/>
    </source>
</evidence>
<dbReference type="PANTHER" id="PTHR47959:SF20">
    <property type="entry name" value="RNA HELICASE"/>
    <property type="match status" value="1"/>
</dbReference>
<evidence type="ECO:0000259" key="14">
    <source>
        <dbReference type="PROSITE" id="PS51194"/>
    </source>
</evidence>
<evidence type="ECO:0000256" key="6">
    <source>
        <dbReference type="ARBA" id="ARBA00022840"/>
    </source>
</evidence>
<evidence type="ECO:0000256" key="3">
    <source>
        <dbReference type="ARBA" id="ARBA00022741"/>
    </source>
</evidence>
<keyword evidence="17" id="KW-1185">Reference proteome</keyword>
<feature type="domain" description="DEAD-box RNA helicase Q" evidence="15">
    <location>
        <begin position="24"/>
        <end position="52"/>
    </location>
</feature>
<feature type="domain" description="Helicase ATP-binding" evidence="13">
    <location>
        <begin position="55"/>
        <end position="228"/>
    </location>
</feature>
<evidence type="ECO:0000256" key="11">
    <source>
        <dbReference type="RuleBase" id="RU000492"/>
    </source>
</evidence>
<organism evidence="16 17">
    <name type="scientific">Oikopleura dioica</name>
    <name type="common">Tunicate</name>
    <dbReference type="NCBI Taxonomy" id="34765"/>
    <lineage>
        <taxon>Eukaryota</taxon>
        <taxon>Metazoa</taxon>
        <taxon>Chordata</taxon>
        <taxon>Tunicata</taxon>
        <taxon>Appendicularia</taxon>
        <taxon>Copelata</taxon>
        <taxon>Oikopleuridae</taxon>
        <taxon>Oikopleura</taxon>
    </lineage>
</organism>
<dbReference type="InterPro" id="IPR001650">
    <property type="entry name" value="Helicase_C-like"/>
</dbReference>
<sequence length="451" mass="50436">MSSSESEHEQDENQEEEFTLEGLEAWQSLGVCDEVAQTAVDLKWSKPTPIQQKSIPIAIEGKDVIGLAETGSGKTAAFAIPVLQSLLKTPGGGRLSCLVLTPTRELAFQIREQFQALGSAIGLSCACIVGGIEMMSQQLALAKKPHVIVATPGRLVDHLEKTRGFGLKALKFLIMDEADRILNLDFEAEVDKILRAIPRERQTMLFSATMTAKVKKLQRAALKNPVKVSINSKYKTVDKNIQKYLFIPEAHKECYLVSLLNELQGSSFMIFTSTCAKTSLIARLVKRLGYDSVPLHGQMSQQKRLGALARFKAKSRSILVCTDVASRGLDVPHVDVVINYDVPTNTKDYIHRVGRTARAGRAGKSVTFVSQYDVELYQKIEAHIGKKLDQWPHEKDEVMALKERVDEAKRIAVQEIKEEDAKRKSKKKRQFDEEGSIKDRIGKVKHKKRRK</sequence>
<evidence type="ECO:0000259" key="13">
    <source>
        <dbReference type="PROSITE" id="PS51192"/>
    </source>
</evidence>
<evidence type="ECO:0000313" key="17">
    <source>
        <dbReference type="Proteomes" id="UP001158576"/>
    </source>
</evidence>
<evidence type="ECO:0000256" key="7">
    <source>
        <dbReference type="ARBA" id="ARBA00022884"/>
    </source>
</evidence>
<keyword evidence="6 11" id="KW-0067">ATP-binding</keyword>
<evidence type="ECO:0000259" key="15">
    <source>
        <dbReference type="PROSITE" id="PS51195"/>
    </source>
</evidence>
<reference evidence="16 17" key="1">
    <citation type="submission" date="2021-04" db="EMBL/GenBank/DDBJ databases">
        <authorList>
            <person name="Bliznina A."/>
        </authorList>
    </citation>
    <scope>NUCLEOTIDE SEQUENCE [LARGE SCALE GENOMIC DNA]</scope>
</reference>
<keyword evidence="5 11" id="KW-0347">Helicase</keyword>
<keyword evidence="8" id="KW-0539">Nucleus</keyword>
<protein>
    <recommendedName>
        <fullName evidence="2">RNA helicase</fullName>
        <ecNumber evidence="2">3.6.4.13</ecNumber>
    </recommendedName>
</protein>
<comment type="similarity">
    <text evidence="9">Belongs to the DEAD box helicase family. DDX47/RRP3 subfamily.</text>
</comment>
<dbReference type="SMART" id="SM00487">
    <property type="entry name" value="DEXDc"/>
    <property type="match status" value="1"/>
</dbReference>
<keyword evidence="3 11" id="KW-0547">Nucleotide-binding</keyword>
<dbReference type="Proteomes" id="UP001158576">
    <property type="component" value="Chromosome 2"/>
</dbReference>
<evidence type="ECO:0000256" key="12">
    <source>
        <dbReference type="SAM" id="MobiDB-lite"/>
    </source>
</evidence>
<accession>A0ABN7TFB7</accession>
<dbReference type="InterPro" id="IPR014014">
    <property type="entry name" value="RNA_helicase_DEAD_Q_motif"/>
</dbReference>
<dbReference type="InterPro" id="IPR050079">
    <property type="entry name" value="DEAD_box_RNA_helicase"/>
</dbReference>
<dbReference type="PANTHER" id="PTHR47959">
    <property type="entry name" value="ATP-DEPENDENT RNA HELICASE RHLE-RELATED"/>
    <property type="match status" value="1"/>
</dbReference>
<evidence type="ECO:0000256" key="2">
    <source>
        <dbReference type="ARBA" id="ARBA00012552"/>
    </source>
</evidence>
<keyword evidence="7" id="KW-0694">RNA-binding</keyword>
<dbReference type="Pfam" id="PF00271">
    <property type="entry name" value="Helicase_C"/>
    <property type="match status" value="1"/>
</dbReference>
<evidence type="ECO:0000256" key="1">
    <source>
        <dbReference type="ARBA" id="ARBA00004123"/>
    </source>
</evidence>
<dbReference type="PROSITE" id="PS51192">
    <property type="entry name" value="HELICASE_ATP_BIND_1"/>
    <property type="match status" value="1"/>
</dbReference>
<dbReference type="SMART" id="SM00490">
    <property type="entry name" value="HELICc"/>
    <property type="match status" value="1"/>
</dbReference>
<dbReference type="InterPro" id="IPR044765">
    <property type="entry name" value="DDX47/Rrp3_DEADc"/>
</dbReference>
<dbReference type="PROSITE" id="PS51194">
    <property type="entry name" value="HELICASE_CTER"/>
    <property type="match status" value="1"/>
</dbReference>
<dbReference type="Pfam" id="PF00270">
    <property type="entry name" value="DEAD"/>
    <property type="match status" value="1"/>
</dbReference>
<comment type="subcellular location">
    <subcellularLocation>
        <location evidence="1">Nucleus</location>
    </subcellularLocation>
</comment>
<name>A0ABN7TFB7_OIKDI</name>
<dbReference type="SUPFAM" id="SSF52540">
    <property type="entry name" value="P-loop containing nucleoside triphosphate hydrolases"/>
    <property type="match status" value="1"/>
</dbReference>
<feature type="compositionally biased region" description="Basic and acidic residues" evidence="12">
    <location>
        <begin position="430"/>
        <end position="442"/>
    </location>
</feature>
<feature type="domain" description="Helicase C-terminal" evidence="14">
    <location>
        <begin position="255"/>
        <end position="399"/>
    </location>
</feature>
<dbReference type="Gene3D" id="3.40.50.300">
    <property type="entry name" value="P-loop containing nucleotide triphosphate hydrolases"/>
    <property type="match status" value="2"/>
</dbReference>
<dbReference type="EC" id="3.6.4.13" evidence="2"/>
<dbReference type="InterPro" id="IPR011545">
    <property type="entry name" value="DEAD/DEAH_box_helicase_dom"/>
</dbReference>
<dbReference type="CDD" id="cd17954">
    <property type="entry name" value="DEADc_DDX47"/>
    <property type="match status" value="1"/>
</dbReference>
<dbReference type="EMBL" id="OU015567">
    <property type="protein sequence ID" value="CAG5114350.1"/>
    <property type="molecule type" value="Genomic_DNA"/>
</dbReference>
<evidence type="ECO:0000256" key="10">
    <source>
        <dbReference type="PROSITE-ProRule" id="PRU00552"/>
    </source>
</evidence>
<evidence type="ECO:0000256" key="4">
    <source>
        <dbReference type="ARBA" id="ARBA00022801"/>
    </source>
</evidence>
<keyword evidence="4 11" id="KW-0378">Hydrolase</keyword>
<evidence type="ECO:0000256" key="9">
    <source>
        <dbReference type="ARBA" id="ARBA00024350"/>
    </source>
</evidence>
<evidence type="ECO:0000313" key="16">
    <source>
        <dbReference type="EMBL" id="CAG5114350.1"/>
    </source>
</evidence>
<dbReference type="InterPro" id="IPR000629">
    <property type="entry name" value="RNA-helicase_DEAD-box_CS"/>
</dbReference>
<evidence type="ECO:0000256" key="8">
    <source>
        <dbReference type="ARBA" id="ARBA00023242"/>
    </source>
</evidence>
<dbReference type="InterPro" id="IPR014001">
    <property type="entry name" value="Helicase_ATP-bd"/>
</dbReference>
<gene>
    <name evidence="16" type="ORF">OKIOD_LOCUS17174</name>
</gene>
<dbReference type="PROSITE" id="PS51195">
    <property type="entry name" value="Q_MOTIF"/>
    <property type="match status" value="1"/>
</dbReference>
<feature type="short sequence motif" description="Q motif" evidence="10">
    <location>
        <begin position="24"/>
        <end position="52"/>
    </location>
</feature>
<dbReference type="InterPro" id="IPR027417">
    <property type="entry name" value="P-loop_NTPase"/>
</dbReference>
<proteinExistence type="inferred from homology"/>
<feature type="region of interest" description="Disordered" evidence="12">
    <location>
        <begin position="418"/>
        <end position="451"/>
    </location>
</feature>
<dbReference type="CDD" id="cd18787">
    <property type="entry name" value="SF2_C_DEAD"/>
    <property type="match status" value="1"/>
</dbReference>
<dbReference type="PROSITE" id="PS00039">
    <property type="entry name" value="DEAD_ATP_HELICASE"/>
    <property type="match status" value="1"/>
</dbReference>